<dbReference type="Gene3D" id="1.10.101.10">
    <property type="entry name" value="PGBD-like superfamily/PGBD"/>
    <property type="match status" value="1"/>
</dbReference>
<gene>
    <name evidence="2" type="ORF">CPT_Spernnie_022</name>
</gene>
<dbReference type="InterPro" id="IPR036505">
    <property type="entry name" value="Amidase/PGRP_sf"/>
</dbReference>
<evidence type="ECO:0000313" key="2">
    <source>
        <dbReference type="EMBL" id="QPB09626.1"/>
    </source>
</evidence>
<dbReference type="InterPro" id="IPR002477">
    <property type="entry name" value="Peptidoglycan-bd-like"/>
</dbReference>
<evidence type="ECO:0000313" key="3">
    <source>
        <dbReference type="Proteomes" id="UP000662797"/>
    </source>
</evidence>
<dbReference type="EMBL" id="MT701594">
    <property type="protein sequence ID" value="QPB09626.1"/>
    <property type="molecule type" value="Genomic_DNA"/>
</dbReference>
<dbReference type="SUPFAM" id="SSF55846">
    <property type="entry name" value="N-acetylmuramoyl-L-alanine amidase-like"/>
    <property type="match status" value="1"/>
</dbReference>
<dbReference type="GO" id="GO:0009253">
    <property type="term" value="P:peptidoglycan catabolic process"/>
    <property type="evidence" value="ECO:0007669"/>
    <property type="project" value="InterPro"/>
</dbReference>
<reference evidence="2" key="1">
    <citation type="submission" date="2020-07" db="EMBL/GenBank/DDBJ databases">
        <title>Complete genome sequence of Streptomyces phage Spernnie.</title>
        <authorList>
            <person name="Tate N.B."/>
            <person name="Melbern L."/>
            <person name="Clark J.D."/>
            <person name="Hernandez I."/>
            <person name="Liu M."/>
            <person name="Burrowes B.H."/>
        </authorList>
    </citation>
    <scope>NUCLEOTIDE SEQUENCE</scope>
</reference>
<dbReference type="GO" id="GO:0042742">
    <property type="term" value="P:defense response to bacterium"/>
    <property type="evidence" value="ECO:0007669"/>
    <property type="project" value="UniProtKB-KW"/>
</dbReference>
<name>A0A873WJF4_9CAUD</name>
<sequence>MTAHIYPGGNSTVQWFGKAYSGDTMPHPNVIVLHTTEGGSFPSYGGGGSAPTFTVKGKEVHQHFYANHSARALVNRAGGVETNTLNVIQIELVGTCDKGGPGLFWPDAKDADLAGLVDLIDWLTDTYDVPLVSTSKSWLSYPSSYGSARGQRMSFAEWNSFKGICGHQHVPENDHGDPGNFPIKRLIELVKAKKGKPSAPAPSKPAPSKPAPSKIVALNSAVKPGARHAQVKDLQTFLVKAGYGPIPGAYTTYYGAETQKAVARFHNKNPHLKSAGVSYDPAIGKSGFKELQREAGIK</sequence>
<dbReference type="SUPFAM" id="SSF47090">
    <property type="entry name" value="PGBD-like"/>
    <property type="match status" value="1"/>
</dbReference>
<proteinExistence type="predicted"/>
<dbReference type="InterPro" id="IPR036365">
    <property type="entry name" value="PGBD-like_sf"/>
</dbReference>
<accession>A0A873WJF4</accession>
<dbReference type="Pfam" id="PF01471">
    <property type="entry name" value="PG_binding_1"/>
    <property type="match status" value="1"/>
</dbReference>
<dbReference type="Gene3D" id="3.40.80.10">
    <property type="entry name" value="Peptidoglycan recognition protein-like"/>
    <property type="match status" value="1"/>
</dbReference>
<feature type="domain" description="Peptidoglycan binding-like" evidence="1">
    <location>
        <begin position="227"/>
        <end position="265"/>
    </location>
</feature>
<dbReference type="Proteomes" id="UP000662797">
    <property type="component" value="Segment"/>
</dbReference>
<protein>
    <submittedName>
        <fullName evidence="2">Endolysin N-acetylmuramidase</fullName>
    </submittedName>
</protein>
<dbReference type="GO" id="GO:0001897">
    <property type="term" value="P:symbiont-mediated cytolysis of host cell"/>
    <property type="evidence" value="ECO:0007669"/>
    <property type="project" value="UniProtKB-ARBA"/>
</dbReference>
<dbReference type="InterPro" id="IPR036366">
    <property type="entry name" value="PGBDSf"/>
</dbReference>
<organism evidence="2 3">
    <name type="scientific">Streptomyces phage Spernnie</name>
    <dbReference type="NCBI Taxonomy" id="2767588"/>
    <lineage>
        <taxon>Viruses</taxon>
        <taxon>Duplodnaviria</taxon>
        <taxon>Heunggongvirae</taxon>
        <taxon>Uroviricota</taxon>
        <taxon>Caudoviricetes</taxon>
        <taxon>Arquatrovirinae</taxon>
        <taxon>Sentinelvirus</taxon>
        <taxon>Sentinelvirus spernnie</taxon>
    </lineage>
</organism>
<dbReference type="GO" id="GO:0008745">
    <property type="term" value="F:N-acetylmuramoyl-L-alanine amidase activity"/>
    <property type="evidence" value="ECO:0007669"/>
    <property type="project" value="InterPro"/>
</dbReference>
<keyword evidence="3" id="KW-1185">Reference proteome</keyword>
<evidence type="ECO:0000259" key="1">
    <source>
        <dbReference type="Pfam" id="PF01471"/>
    </source>
</evidence>